<organism evidence="2 3">
    <name type="scientific">Diaporthe vaccinii</name>
    <dbReference type="NCBI Taxonomy" id="105482"/>
    <lineage>
        <taxon>Eukaryota</taxon>
        <taxon>Fungi</taxon>
        <taxon>Dikarya</taxon>
        <taxon>Ascomycota</taxon>
        <taxon>Pezizomycotina</taxon>
        <taxon>Sordariomycetes</taxon>
        <taxon>Sordariomycetidae</taxon>
        <taxon>Diaporthales</taxon>
        <taxon>Diaporthaceae</taxon>
        <taxon>Diaporthe</taxon>
        <taxon>Diaporthe eres species complex</taxon>
    </lineage>
</organism>
<sequence>MDGLLSISKGLASNLSPVGRLLVAIIAIALLLKLLVMIFTILRDIIQFHITILKIFVLWPAWILMKLLKLVAVVLFWAVCSVARGVMAFFMLFGLHGGRHLRVEPGGSVGSLPVVSRQETNVATVQDIGMAGFGGRRWRVHVLVPDRGGNNIGVTVGGMDGGAGAWQAATLGRNGLFAQGSATQRPITARRFAPIRRASRRS</sequence>
<protein>
    <submittedName>
        <fullName evidence="2">Uncharacterized protein</fullName>
    </submittedName>
</protein>
<accession>A0ABR4F8Y4</accession>
<evidence type="ECO:0000313" key="2">
    <source>
        <dbReference type="EMBL" id="KAL2291114.1"/>
    </source>
</evidence>
<dbReference type="Proteomes" id="UP001600888">
    <property type="component" value="Unassembled WGS sequence"/>
</dbReference>
<evidence type="ECO:0000256" key="1">
    <source>
        <dbReference type="SAM" id="Phobius"/>
    </source>
</evidence>
<gene>
    <name evidence="2" type="ORF">FJTKL_13785</name>
</gene>
<feature type="transmembrane region" description="Helical" evidence="1">
    <location>
        <begin position="20"/>
        <end position="41"/>
    </location>
</feature>
<feature type="transmembrane region" description="Helical" evidence="1">
    <location>
        <begin position="71"/>
        <end position="93"/>
    </location>
</feature>
<name>A0ABR4F8Y4_9PEZI</name>
<reference evidence="2 3" key="1">
    <citation type="submission" date="2024-03" db="EMBL/GenBank/DDBJ databases">
        <title>A high-quality draft genome sequence of Diaporthe vaccinii, a causative agent of upright dieback and viscid rot disease in cranberry plants.</title>
        <authorList>
            <person name="Sarrasin M."/>
            <person name="Lang B.F."/>
            <person name="Burger G."/>
        </authorList>
    </citation>
    <scope>NUCLEOTIDE SEQUENCE [LARGE SCALE GENOMIC DNA]</scope>
    <source>
        <strain evidence="2 3">IS7</strain>
    </source>
</reference>
<comment type="caution">
    <text evidence="2">The sequence shown here is derived from an EMBL/GenBank/DDBJ whole genome shotgun (WGS) entry which is preliminary data.</text>
</comment>
<keyword evidence="1" id="KW-0812">Transmembrane</keyword>
<keyword evidence="1" id="KW-0472">Membrane</keyword>
<dbReference type="EMBL" id="JBAWTH010000007">
    <property type="protein sequence ID" value="KAL2291114.1"/>
    <property type="molecule type" value="Genomic_DNA"/>
</dbReference>
<proteinExistence type="predicted"/>
<keyword evidence="3" id="KW-1185">Reference proteome</keyword>
<keyword evidence="1" id="KW-1133">Transmembrane helix</keyword>
<evidence type="ECO:0000313" key="3">
    <source>
        <dbReference type="Proteomes" id="UP001600888"/>
    </source>
</evidence>
<feature type="transmembrane region" description="Helical" evidence="1">
    <location>
        <begin position="48"/>
        <end position="65"/>
    </location>
</feature>